<gene>
    <name evidence="1" type="ORF">LCGC14_1947370</name>
</gene>
<evidence type="ECO:0000313" key="1">
    <source>
        <dbReference type="EMBL" id="KKL86178.1"/>
    </source>
</evidence>
<sequence>MKITNNFNVPEVFMKALQDSSWKPNPDRVSVTGLFQPPQIKHLTMTYWDELEVDATDLFYRLDGTALHHVIETAAKNMIGVIAEHKLFLPAEHFGLAISGRLDLWDFLDDCIIDAKNTGVMGVARGIKDDWIIQQNVYRYMIWKIHNHVVKKLKIAVKLRDWMPSNAGRGDYPSSPFAEFILPLWDFDKTERYIQSRVDLYMQEEVPVCTDEECWRSPDCYAVKKKGAKKAVAATMIEGDKRIPIPTEEAAKSIIR</sequence>
<name>A0A0F9FIS8_9ZZZZ</name>
<proteinExistence type="predicted"/>
<accession>A0A0F9FIS8</accession>
<comment type="caution">
    <text evidence="1">The sequence shown here is derived from an EMBL/GenBank/DDBJ whole genome shotgun (WGS) entry which is preliminary data.</text>
</comment>
<reference evidence="1" key="1">
    <citation type="journal article" date="2015" name="Nature">
        <title>Complex archaea that bridge the gap between prokaryotes and eukaryotes.</title>
        <authorList>
            <person name="Spang A."/>
            <person name="Saw J.H."/>
            <person name="Jorgensen S.L."/>
            <person name="Zaremba-Niedzwiedzka K."/>
            <person name="Martijn J."/>
            <person name="Lind A.E."/>
            <person name="van Eijk R."/>
            <person name="Schleper C."/>
            <person name="Guy L."/>
            <person name="Ettema T.J."/>
        </authorList>
    </citation>
    <scope>NUCLEOTIDE SEQUENCE</scope>
</reference>
<organism evidence="1">
    <name type="scientific">marine sediment metagenome</name>
    <dbReference type="NCBI Taxonomy" id="412755"/>
    <lineage>
        <taxon>unclassified sequences</taxon>
        <taxon>metagenomes</taxon>
        <taxon>ecological metagenomes</taxon>
    </lineage>
</organism>
<feature type="non-terminal residue" evidence="1">
    <location>
        <position position="256"/>
    </location>
</feature>
<dbReference type="EMBL" id="LAZR01021189">
    <property type="protein sequence ID" value="KKL86178.1"/>
    <property type="molecule type" value="Genomic_DNA"/>
</dbReference>
<protein>
    <recommendedName>
        <fullName evidence="2">PD-(D/E)XK endonuclease-like domain-containing protein</fullName>
    </recommendedName>
</protein>
<dbReference type="AlphaFoldDB" id="A0A0F9FIS8"/>
<evidence type="ECO:0008006" key="2">
    <source>
        <dbReference type="Google" id="ProtNLM"/>
    </source>
</evidence>